<keyword evidence="3" id="KW-1185">Reference proteome</keyword>
<dbReference type="EMBL" id="VZUJ01093658">
    <property type="protein sequence ID" value="NXV79305.1"/>
    <property type="molecule type" value="Genomic_DNA"/>
</dbReference>
<reference evidence="2 3" key="1">
    <citation type="submission" date="2019-09" db="EMBL/GenBank/DDBJ databases">
        <title>Bird 10,000 Genomes (B10K) Project - Family phase.</title>
        <authorList>
            <person name="Zhang G."/>
        </authorList>
    </citation>
    <scope>NUCLEOTIDE SEQUENCE [LARGE SCALE GENOMIC DNA]</scope>
    <source>
        <strain evidence="2">OUT-0055</strain>
        <tissue evidence="2">Blood</tissue>
    </source>
</reference>
<protein>
    <submittedName>
        <fullName evidence="2">KV6A9 protein</fullName>
    </submittedName>
</protein>
<name>A0A7L3WT29_9GRUI</name>
<dbReference type="AlphaFoldDB" id="A0A7L3WT29"/>
<dbReference type="Proteomes" id="UP000518911">
    <property type="component" value="Unassembled WGS sequence"/>
</dbReference>
<accession>A0A7L3WT29</accession>
<organism evidence="2 3">
    <name type="scientific">Atlantisia rogersi</name>
    <name type="common">Inaccessible Island rail</name>
    <dbReference type="NCBI Taxonomy" id="2478892"/>
    <lineage>
        <taxon>Eukaryota</taxon>
        <taxon>Metazoa</taxon>
        <taxon>Chordata</taxon>
        <taxon>Craniata</taxon>
        <taxon>Vertebrata</taxon>
        <taxon>Euteleostomi</taxon>
        <taxon>Archelosauria</taxon>
        <taxon>Archosauria</taxon>
        <taxon>Dinosauria</taxon>
        <taxon>Saurischia</taxon>
        <taxon>Theropoda</taxon>
        <taxon>Coelurosauria</taxon>
        <taxon>Aves</taxon>
        <taxon>Neognathae</taxon>
        <taxon>Neoaves</taxon>
        <taxon>Gruiformes</taxon>
        <taxon>Rallidae</taxon>
        <taxon>Atlantisia</taxon>
    </lineage>
</organism>
<comment type="caution">
    <text evidence="2">The sequence shown here is derived from an EMBL/GenBank/DDBJ whole genome shotgun (WGS) entry which is preliminary data.</text>
</comment>
<dbReference type="InterPro" id="IPR003599">
    <property type="entry name" value="Ig_sub"/>
</dbReference>
<feature type="non-terminal residue" evidence="2">
    <location>
        <position position="199"/>
    </location>
</feature>
<dbReference type="SMART" id="SM00406">
    <property type="entry name" value="IGv"/>
    <property type="match status" value="1"/>
</dbReference>
<dbReference type="Pfam" id="PF07686">
    <property type="entry name" value="V-set"/>
    <property type="match status" value="1"/>
</dbReference>
<proteinExistence type="predicted"/>
<dbReference type="InterPro" id="IPR013106">
    <property type="entry name" value="Ig_V-set"/>
</dbReference>
<feature type="non-terminal residue" evidence="2">
    <location>
        <position position="1"/>
    </location>
</feature>
<dbReference type="PANTHER" id="PTHR23267">
    <property type="entry name" value="IMMUNOGLOBULIN LIGHT CHAIN"/>
    <property type="match status" value="1"/>
</dbReference>
<dbReference type="PROSITE" id="PS50835">
    <property type="entry name" value="IG_LIKE"/>
    <property type="match status" value="1"/>
</dbReference>
<dbReference type="SUPFAM" id="SSF48726">
    <property type="entry name" value="Immunoglobulin"/>
    <property type="match status" value="2"/>
</dbReference>
<dbReference type="InterPro" id="IPR050150">
    <property type="entry name" value="IgV_Light_Chain"/>
</dbReference>
<dbReference type="InterPro" id="IPR036179">
    <property type="entry name" value="Ig-like_dom_sf"/>
</dbReference>
<dbReference type="InterPro" id="IPR007110">
    <property type="entry name" value="Ig-like_dom"/>
</dbReference>
<evidence type="ECO:0000313" key="2">
    <source>
        <dbReference type="EMBL" id="NXV79305.1"/>
    </source>
</evidence>
<dbReference type="CDD" id="cd00099">
    <property type="entry name" value="IgV"/>
    <property type="match status" value="1"/>
</dbReference>
<dbReference type="InterPro" id="IPR013783">
    <property type="entry name" value="Ig-like_fold"/>
</dbReference>
<dbReference type="SMART" id="SM00409">
    <property type="entry name" value="IG"/>
    <property type="match status" value="1"/>
</dbReference>
<dbReference type="Gene3D" id="2.60.40.10">
    <property type="entry name" value="Immunoglobulins"/>
    <property type="match status" value="1"/>
</dbReference>
<sequence length="199" mass="21835">IAETPTQSCSPCTGGVSAQAGWVQQSPGQLWVLPGDTAKFSCHISEYRSYVDWYKEKLDGSLERIYRSAHLSSPRGKYSGRNITGKNFFLAISPAQREDSGVYYCSYFNIPLEFGSGTRLVVSSATEPQLFILVPIGAEEPGQPPATFPLLCHLHDIPAGWDTVRWQPGGDVTPMMAAAVDEHGVLSAWSITWVSAEHW</sequence>
<evidence type="ECO:0000259" key="1">
    <source>
        <dbReference type="PROSITE" id="PS50835"/>
    </source>
</evidence>
<dbReference type="OrthoDB" id="6103117at2759"/>
<gene>
    <name evidence="2" type="primary">Kv6a9</name>
    <name evidence="2" type="ORF">ATLROG_R14502</name>
</gene>
<evidence type="ECO:0000313" key="3">
    <source>
        <dbReference type="Proteomes" id="UP000518911"/>
    </source>
</evidence>
<feature type="domain" description="Ig-like" evidence="1">
    <location>
        <begin position="5"/>
        <end position="123"/>
    </location>
</feature>